<evidence type="ECO:0000256" key="5">
    <source>
        <dbReference type="SAM" id="Phobius"/>
    </source>
</evidence>
<name>A0A380NY37_WEIVI</name>
<dbReference type="InterPro" id="IPR004254">
    <property type="entry name" value="AdipoR/HlyIII-related"/>
</dbReference>
<evidence type="ECO:0000256" key="1">
    <source>
        <dbReference type="ARBA" id="ARBA00004141"/>
    </source>
</evidence>
<dbReference type="EMBL" id="UHIV01000001">
    <property type="protein sequence ID" value="SUP52891.1"/>
    <property type="molecule type" value="Genomic_DNA"/>
</dbReference>
<dbReference type="STRING" id="1629.IV50_GL000891"/>
<evidence type="ECO:0000256" key="3">
    <source>
        <dbReference type="ARBA" id="ARBA00022989"/>
    </source>
</evidence>
<dbReference type="GO" id="GO:0016020">
    <property type="term" value="C:membrane"/>
    <property type="evidence" value="ECO:0007669"/>
    <property type="project" value="UniProtKB-SubCell"/>
</dbReference>
<evidence type="ECO:0000256" key="2">
    <source>
        <dbReference type="ARBA" id="ARBA00022692"/>
    </source>
</evidence>
<sequence>MPSLTPSNRHYLIKYEMLNTITHALGALAAIIGATLLLVKAWQHHLSSLTLTALSIYAISMIGFLLASTLFHALVFTKAGKLFQFLIIPVFTSLF</sequence>
<keyword evidence="4 5" id="KW-0472">Membrane</keyword>
<dbReference type="AlphaFoldDB" id="A0A380NY37"/>
<gene>
    <name evidence="6" type="primary">yqfA</name>
    <name evidence="6" type="ORF">NCTC13645_00794</name>
</gene>
<dbReference type="Pfam" id="PF03006">
    <property type="entry name" value="HlyIII"/>
    <property type="match status" value="1"/>
</dbReference>
<feature type="transmembrane region" description="Helical" evidence="5">
    <location>
        <begin position="54"/>
        <end position="76"/>
    </location>
</feature>
<protein>
    <submittedName>
        <fullName evidence="6">Hemolysin</fullName>
    </submittedName>
</protein>
<reference evidence="6 7" key="1">
    <citation type="submission" date="2018-06" db="EMBL/GenBank/DDBJ databases">
        <authorList>
            <consortium name="Pathogen Informatics"/>
            <person name="Doyle S."/>
        </authorList>
    </citation>
    <scope>NUCLEOTIDE SEQUENCE [LARGE SCALE GENOMIC DNA]</scope>
    <source>
        <strain evidence="6 7">NCTC13645</strain>
    </source>
</reference>
<feature type="transmembrane region" description="Helical" evidence="5">
    <location>
        <begin position="21"/>
        <end position="42"/>
    </location>
</feature>
<accession>A0A380NY37</accession>
<proteinExistence type="predicted"/>
<evidence type="ECO:0000256" key="4">
    <source>
        <dbReference type="ARBA" id="ARBA00023136"/>
    </source>
</evidence>
<evidence type="ECO:0000313" key="6">
    <source>
        <dbReference type="EMBL" id="SUP52891.1"/>
    </source>
</evidence>
<evidence type="ECO:0000313" key="7">
    <source>
        <dbReference type="Proteomes" id="UP000254621"/>
    </source>
</evidence>
<dbReference type="Proteomes" id="UP000254621">
    <property type="component" value="Unassembled WGS sequence"/>
</dbReference>
<organism evidence="6 7">
    <name type="scientific">Weissella viridescens</name>
    <name type="common">Lactobacillus viridescens</name>
    <dbReference type="NCBI Taxonomy" id="1629"/>
    <lineage>
        <taxon>Bacteria</taxon>
        <taxon>Bacillati</taxon>
        <taxon>Bacillota</taxon>
        <taxon>Bacilli</taxon>
        <taxon>Lactobacillales</taxon>
        <taxon>Lactobacillaceae</taxon>
        <taxon>Weissella</taxon>
    </lineage>
</organism>
<keyword evidence="3 5" id="KW-1133">Transmembrane helix</keyword>
<keyword evidence="2 5" id="KW-0812">Transmembrane</keyword>
<comment type="subcellular location">
    <subcellularLocation>
        <location evidence="1">Membrane</location>
        <topology evidence="1">Multi-pass membrane protein</topology>
    </subcellularLocation>
</comment>